<accession>A0A7R8CBT1</accession>
<keyword evidence="2" id="KW-0882">Thioester bond</keyword>
<dbReference type="PANTHER" id="PTHR11412">
    <property type="entry name" value="MACROGLOBULIN / COMPLEMENT"/>
    <property type="match status" value="1"/>
</dbReference>
<proteinExistence type="predicted"/>
<dbReference type="OrthoDB" id="2142040at2759"/>
<dbReference type="InterPro" id="IPR001599">
    <property type="entry name" value="Macroglobln_a2"/>
</dbReference>
<dbReference type="Proteomes" id="UP000675881">
    <property type="component" value="Chromosome 1"/>
</dbReference>
<dbReference type="AlphaFoldDB" id="A0A7R8CBT1"/>
<reference evidence="4" key="1">
    <citation type="submission" date="2021-02" db="EMBL/GenBank/DDBJ databases">
        <authorList>
            <person name="Bekaert M."/>
        </authorList>
    </citation>
    <scope>NUCLEOTIDE SEQUENCE</scope>
    <source>
        <strain evidence="4">IoA-00</strain>
    </source>
</reference>
<protein>
    <submittedName>
        <fullName evidence="4">(salmon louse) hypothetical protein</fullName>
    </submittedName>
</protein>
<dbReference type="PANTHER" id="PTHR11412:SF136">
    <property type="entry name" value="CD109 ANTIGEN"/>
    <property type="match status" value="1"/>
</dbReference>
<sequence length="1261" mass="144388">MVYSTIFHIWILDPHAFKEYEWRGLTLEDENFGNIEYPLGLKASYGNWKICAREEGEVDYWDHSEDCVGFTVQEEMERGHHRESVLSSEKHYVDLFFGDDMKRTYLSEFPFTGRVMVDSTEDEVEISVRLMEVSQNETKVLDSETLLLRDEAIFEFMDVNSTCDKLILEAELISLGTDNRTSPLLNAVLASEVIQRIQTGKEPCSIRIGEGLDRTFKPGDATTIDVLASCPCDVLGELHWYSSTRDQIIAWGKHLEKAPYQNGRCLHKISLPLVSRMAPKSNLQVWTHYVDRGNDDVLLVDSKNFSLTLKDTSLLILETNTTEICVFGSSGKEEDNYEEPFNYIRSFHPGKLFWFFHCSQASEDGFYTASVLPPDPKHESTLWTLSSVSISPEHGIRRSHNRFINRKKTLEVDLLLPTSIRASESFMVDLQIRSDMPLNLQVTVIFSISTEKKISVSPSAAGGYPVEKTISAHVNAIAVIGEEDVEIESLYVTKKIVITPQGNTLIKRSLQYFCANEETLQASKQLENWRIRSLSTLKNKEILFTVKDSREVRLALTASDDKFEEDTEHQDDSNAFQVVIEYQLLTKKTPGIISPIRYKTFSISWKDGTLTLRVFDPSNHTFNYIISWPIQAFKPNFIGVKSIPGHEEMDIRFWIDNDESGYNQVFPLEKYQKCVSNSQNIEFLISKGLVLPTLSTYREPRVEINSLEKVIDSLRDSATIFKSIGGSKDVMNAFHMSVQELLYYKNVEESFSPDFVSKSFNNALELLYLLNDVKGFFHIELSLIQDLEEWIINYILSKSKQLDLNTVMSIVEWSCSGSKIIMNFEEDILHLLENEYLSLNKSSPRLTFSLLQINSKHKEDAMNELYLKENIDEELGDQLVYLLLCLTHEKQDMNMNKRPKLKIKVFERIQQRIDYLLAKNAYLLNRALFSYVYHQSFFPYDLKISVATSDLTTTSTLIVKNVDEPPSNNHNVSLSPSYKRVFFSNNNKENVLPTKLYLLATGYGCGSMQMSYTCSKTLNESVYTKEETENRDYKLSLAMKEEADYLFLNVCIRLTKQRKDHITLDIKMFSGYDFESIQGIGKPNARWKVDKLQYTTLLHLSDVSVDCGSCFRLKFKRSFMVEILQPSIISIFWRYSKIPSSKIFFHISSKNSSLLNGLTESNLKHWFGSNQYNRGEQRGVITSFDNQPICPCAMQCNMVISDIGTSELNESSKKMTRQTTTTMAIESFQKINKTTVVTDGGNSAIITPTATLSPPTSPIKR</sequence>
<feature type="domain" description="Alpha-2-macroglobulin" evidence="3">
    <location>
        <begin position="354"/>
        <end position="444"/>
    </location>
</feature>
<evidence type="ECO:0000313" key="5">
    <source>
        <dbReference type="Proteomes" id="UP000675881"/>
    </source>
</evidence>
<dbReference type="EMBL" id="HG994580">
    <property type="protein sequence ID" value="CAF2764014.1"/>
    <property type="molecule type" value="Genomic_DNA"/>
</dbReference>
<dbReference type="InterPro" id="IPR050473">
    <property type="entry name" value="A2M/Complement_sys"/>
</dbReference>
<keyword evidence="1" id="KW-0732">Signal</keyword>
<dbReference type="GO" id="GO:0004866">
    <property type="term" value="F:endopeptidase inhibitor activity"/>
    <property type="evidence" value="ECO:0007669"/>
    <property type="project" value="InterPro"/>
</dbReference>
<gene>
    <name evidence="4" type="ORF">LSAA_744</name>
</gene>
<dbReference type="GO" id="GO:0005576">
    <property type="term" value="C:extracellular region"/>
    <property type="evidence" value="ECO:0007669"/>
    <property type="project" value="InterPro"/>
</dbReference>
<evidence type="ECO:0000256" key="2">
    <source>
        <dbReference type="ARBA" id="ARBA00022966"/>
    </source>
</evidence>
<dbReference type="InterPro" id="IPR036595">
    <property type="entry name" value="A-macroglobulin_rcpt-bd_sf"/>
</dbReference>
<evidence type="ECO:0000259" key="3">
    <source>
        <dbReference type="Pfam" id="PF00207"/>
    </source>
</evidence>
<dbReference type="Gene3D" id="2.60.40.690">
    <property type="entry name" value="Alpha-macroglobulin, receptor-binding domain"/>
    <property type="match status" value="1"/>
</dbReference>
<organism evidence="4 5">
    <name type="scientific">Lepeophtheirus salmonis</name>
    <name type="common">Salmon louse</name>
    <name type="synonym">Caligus salmonis</name>
    <dbReference type="NCBI Taxonomy" id="72036"/>
    <lineage>
        <taxon>Eukaryota</taxon>
        <taxon>Metazoa</taxon>
        <taxon>Ecdysozoa</taxon>
        <taxon>Arthropoda</taxon>
        <taxon>Crustacea</taxon>
        <taxon>Multicrustacea</taxon>
        <taxon>Hexanauplia</taxon>
        <taxon>Copepoda</taxon>
        <taxon>Siphonostomatoida</taxon>
        <taxon>Caligidae</taxon>
        <taxon>Lepeophtheirus</taxon>
    </lineage>
</organism>
<keyword evidence="5" id="KW-1185">Reference proteome</keyword>
<dbReference type="Pfam" id="PF00207">
    <property type="entry name" value="A2M"/>
    <property type="match status" value="1"/>
</dbReference>
<dbReference type="SUPFAM" id="SSF49410">
    <property type="entry name" value="Alpha-macroglobulin receptor domain"/>
    <property type="match status" value="1"/>
</dbReference>
<name>A0A7R8CBT1_LEPSM</name>
<evidence type="ECO:0000256" key="1">
    <source>
        <dbReference type="ARBA" id="ARBA00022729"/>
    </source>
</evidence>
<evidence type="ECO:0000313" key="4">
    <source>
        <dbReference type="EMBL" id="CAF2764014.1"/>
    </source>
</evidence>